<dbReference type="GO" id="GO:0008643">
    <property type="term" value="P:carbohydrate transport"/>
    <property type="evidence" value="ECO:0007669"/>
    <property type="project" value="InterPro"/>
</dbReference>
<dbReference type="Proteomes" id="UP000295443">
    <property type="component" value="Unassembled WGS sequence"/>
</dbReference>
<organism evidence="4 5">
    <name type="scientific">Parasulfuritortus cantonensis</name>
    <dbReference type="NCBI Taxonomy" id="2528202"/>
    <lineage>
        <taxon>Bacteria</taxon>
        <taxon>Pseudomonadati</taxon>
        <taxon>Pseudomonadota</taxon>
        <taxon>Betaproteobacteria</taxon>
        <taxon>Nitrosomonadales</taxon>
        <taxon>Thiobacillaceae</taxon>
        <taxon>Parasulfuritortus</taxon>
    </lineage>
</organism>
<dbReference type="GO" id="GO:0015288">
    <property type="term" value="F:porin activity"/>
    <property type="evidence" value="ECO:0007669"/>
    <property type="project" value="InterPro"/>
</dbReference>
<reference evidence="4 5" key="1">
    <citation type="submission" date="2019-03" db="EMBL/GenBank/DDBJ databases">
        <title>Genome sequence of Thiobacillaceae bacterium LSR1, a sulfur-oxidizing bacterium isolated from freshwater sediment.</title>
        <authorList>
            <person name="Li S."/>
        </authorList>
    </citation>
    <scope>NUCLEOTIDE SEQUENCE [LARGE SCALE GENOMIC DNA]</scope>
    <source>
        <strain evidence="4 5">LSR1</strain>
    </source>
</reference>
<evidence type="ECO:0000313" key="5">
    <source>
        <dbReference type="Proteomes" id="UP000295443"/>
    </source>
</evidence>
<evidence type="ECO:0000256" key="1">
    <source>
        <dbReference type="ARBA" id="ARBA00008769"/>
    </source>
</evidence>
<dbReference type="InterPro" id="IPR007049">
    <property type="entry name" value="Carb-sel_porin_OprB"/>
</dbReference>
<keyword evidence="3" id="KW-0175">Coiled coil</keyword>
<dbReference type="GO" id="GO:0016020">
    <property type="term" value="C:membrane"/>
    <property type="evidence" value="ECO:0007669"/>
    <property type="project" value="InterPro"/>
</dbReference>
<dbReference type="InterPro" id="IPR038673">
    <property type="entry name" value="OprB_sf"/>
</dbReference>
<keyword evidence="2" id="KW-0732">Signal</keyword>
<dbReference type="OrthoDB" id="5755240at2"/>
<feature type="coiled-coil region" evidence="3">
    <location>
        <begin position="26"/>
        <end position="56"/>
    </location>
</feature>
<comment type="similarity">
    <text evidence="1 2">Belongs to the OprB family.</text>
</comment>
<dbReference type="Pfam" id="PF04966">
    <property type="entry name" value="OprB"/>
    <property type="match status" value="1"/>
</dbReference>
<feature type="signal peptide" evidence="2">
    <location>
        <begin position="1"/>
        <end position="23"/>
    </location>
</feature>
<gene>
    <name evidence="4" type="ORF">EZJ19_06735</name>
</gene>
<dbReference type="Gene3D" id="2.40.160.180">
    <property type="entry name" value="Carbohydrate-selective porin OprB"/>
    <property type="match status" value="1"/>
</dbReference>
<proteinExistence type="inferred from homology"/>
<protein>
    <submittedName>
        <fullName evidence="4">Uncharacterized protein</fullName>
    </submittedName>
</protein>
<sequence length="440" mass="46313">MRMYKSKALVLALAGLFAAPAQAQDNEEVLREMQRLSDRVAQLEAANRKLEAALEQDHSGRAARLADRVEAIEGKVAVLGDRPEPVAALAGASIGGSLLMVAQNSRGGSGATSQLSSRADLEVELPAGNVGTAEGRLFAHLRAGDGDGVDVGTFATANATAFNFNQPVLLQAWYQLDLPTGTGSGESGRVELTLGKIDPFGFFDANNVADDESEQFLNLAFIHNPLLDAGGDIGVGEHGASPGLRLAYGGEVEGGRHLAASLAVFGAGGGADYHDSFHKPFVIGQVEYAGRPLAGLPGTYRLYAWNNGQAEDAFTGTTERHSGWGLSADQQISGHATVFARYGHSTRGNLLFDRAVTVGVQVSGTLWGRAADRLGVAYGWLESSAESGLSGAERPFEVYYAWQINEQLALTADFQRIANPAGDRGLDDVTVLGLRAKAAF</sequence>
<feature type="chain" id="PRO_5020888766" evidence="2">
    <location>
        <begin position="24"/>
        <end position="440"/>
    </location>
</feature>
<keyword evidence="5" id="KW-1185">Reference proteome</keyword>
<comment type="caution">
    <text evidence="4">The sequence shown here is derived from an EMBL/GenBank/DDBJ whole genome shotgun (WGS) entry which is preliminary data.</text>
</comment>
<name>A0A4R1BEI3_9PROT</name>
<accession>A0A4R1BEI3</accession>
<evidence type="ECO:0000256" key="2">
    <source>
        <dbReference type="RuleBase" id="RU363072"/>
    </source>
</evidence>
<evidence type="ECO:0000256" key="3">
    <source>
        <dbReference type="SAM" id="Coils"/>
    </source>
</evidence>
<dbReference type="EMBL" id="SJZB01000026">
    <property type="protein sequence ID" value="TCJ15521.1"/>
    <property type="molecule type" value="Genomic_DNA"/>
</dbReference>
<dbReference type="AlphaFoldDB" id="A0A4R1BEI3"/>
<evidence type="ECO:0000313" key="4">
    <source>
        <dbReference type="EMBL" id="TCJ15521.1"/>
    </source>
</evidence>